<dbReference type="PANTHER" id="PTHR10146:SF14">
    <property type="entry name" value="PYRIDOXAL PHOSPHATE HOMEOSTASIS PROTEIN"/>
    <property type="match status" value="1"/>
</dbReference>
<dbReference type="InterPro" id="IPR001608">
    <property type="entry name" value="Ala_racemase_N"/>
</dbReference>
<comment type="function">
    <text evidence="2">Pyridoxal 5'-phosphate (PLP)-binding protein, which is involved in PLP homeostasis.</text>
</comment>
<dbReference type="Gene3D" id="3.20.20.10">
    <property type="entry name" value="Alanine racemase"/>
    <property type="match status" value="1"/>
</dbReference>
<dbReference type="PROSITE" id="PS01211">
    <property type="entry name" value="UPF0001"/>
    <property type="match status" value="1"/>
</dbReference>
<protein>
    <recommendedName>
        <fullName evidence="2">Pyridoxal phosphate homeostasis protein</fullName>
        <shortName evidence="2">PLP homeostasis protein</shortName>
    </recommendedName>
</protein>
<reference evidence="6 7" key="1">
    <citation type="submission" date="2020-08" db="EMBL/GenBank/DDBJ databases">
        <authorList>
            <person name="Criscuolo A."/>
        </authorList>
    </citation>
    <scope>NUCLEOTIDE SEQUENCE [LARGE SCALE GENOMIC DNA]</scope>
    <source>
        <strain evidence="6">CIP111764</strain>
    </source>
</reference>
<dbReference type="PANTHER" id="PTHR10146">
    <property type="entry name" value="PROLINE SYNTHETASE CO-TRANSCRIBED BACTERIAL HOMOLOG PROTEIN"/>
    <property type="match status" value="1"/>
</dbReference>
<evidence type="ECO:0000256" key="3">
    <source>
        <dbReference type="PIRSR" id="PIRSR004848-1"/>
    </source>
</evidence>
<organism evidence="6 7">
    <name type="scientific">Zestomonas carbonaria</name>
    <dbReference type="NCBI Taxonomy" id="2762745"/>
    <lineage>
        <taxon>Bacteria</taxon>
        <taxon>Pseudomonadati</taxon>
        <taxon>Pseudomonadota</taxon>
        <taxon>Gammaproteobacteria</taxon>
        <taxon>Pseudomonadales</taxon>
        <taxon>Pseudomonadaceae</taxon>
        <taxon>Zestomonas</taxon>
    </lineage>
</organism>
<sequence length="234" mass="25127">MSTIAKNIAKVGERIREAAQAAGREAATVGLLAVSKTKPAADIREAFAAGLHDFGENYLQEALAKQAELGDLPLTWHFIGPIQSNKCKAIAEHFAWVHSVDRLKVAQRLSDLRPDDLPPLNVCLQVNISGEASKSGCAPEQLAELAVAVARLPRLKLRGLMAIPEPCDDPHEQRAVFARVRALADELNASLPLDLDTLSMGMSHDLEAAIAEGATWVRIGTALFGARDYPAPSI</sequence>
<evidence type="ECO:0000256" key="2">
    <source>
        <dbReference type="HAMAP-Rule" id="MF_02087"/>
    </source>
</evidence>
<evidence type="ECO:0000259" key="5">
    <source>
        <dbReference type="Pfam" id="PF01168"/>
    </source>
</evidence>
<dbReference type="GO" id="GO:0030170">
    <property type="term" value="F:pyridoxal phosphate binding"/>
    <property type="evidence" value="ECO:0007669"/>
    <property type="project" value="UniProtKB-UniRule"/>
</dbReference>
<dbReference type="AlphaFoldDB" id="A0A7U7I7A5"/>
<comment type="cofactor">
    <cofactor evidence="3">
        <name>pyridoxal 5'-phosphate</name>
        <dbReference type="ChEBI" id="CHEBI:597326"/>
    </cofactor>
</comment>
<evidence type="ECO:0000313" key="7">
    <source>
        <dbReference type="Proteomes" id="UP000583387"/>
    </source>
</evidence>
<keyword evidence="7" id="KW-1185">Reference proteome</keyword>
<proteinExistence type="inferred from homology"/>
<accession>A0A7U7I7A5</accession>
<feature type="domain" description="Alanine racemase N-terminal" evidence="5">
    <location>
        <begin position="14"/>
        <end position="227"/>
    </location>
</feature>
<dbReference type="FunFam" id="3.20.20.10:FF:000004">
    <property type="entry name" value="Pyridoxal phosphate homeostasis protein"/>
    <property type="match status" value="1"/>
</dbReference>
<name>A0A7U7I7A5_9GAMM</name>
<dbReference type="Pfam" id="PF01168">
    <property type="entry name" value="Ala_racemase_N"/>
    <property type="match status" value="1"/>
</dbReference>
<dbReference type="EMBL" id="CAJFCI010000015">
    <property type="protein sequence ID" value="CAD5106015.1"/>
    <property type="molecule type" value="Genomic_DNA"/>
</dbReference>
<comment type="similarity">
    <text evidence="2 4">Belongs to the pyridoxal phosphate-binding protein YggS/PROSC family.</text>
</comment>
<keyword evidence="1 2" id="KW-0663">Pyridoxal phosphate</keyword>
<evidence type="ECO:0000256" key="1">
    <source>
        <dbReference type="ARBA" id="ARBA00022898"/>
    </source>
</evidence>
<feature type="modified residue" description="N6-(pyridoxal phosphate)lysine" evidence="2 3">
    <location>
        <position position="36"/>
    </location>
</feature>
<dbReference type="HAMAP" id="MF_02087">
    <property type="entry name" value="PLP_homeostasis"/>
    <property type="match status" value="1"/>
</dbReference>
<dbReference type="PIRSF" id="PIRSF004848">
    <property type="entry name" value="YBL036c_PLPDEIII"/>
    <property type="match status" value="1"/>
</dbReference>
<evidence type="ECO:0000256" key="4">
    <source>
        <dbReference type="RuleBase" id="RU004514"/>
    </source>
</evidence>
<comment type="caution">
    <text evidence="6">The sequence shown here is derived from an EMBL/GenBank/DDBJ whole genome shotgun (WGS) entry which is preliminary data.</text>
</comment>
<dbReference type="RefSeq" id="WP_187669414.1">
    <property type="nucleotide sequence ID" value="NZ_CAJFCI010000015.1"/>
</dbReference>
<dbReference type="SUPFAM" id="SSF51419">
    <property type="entry name" value="PLP-binding barrel"/>
    <property type="match status" value="1"/>
</dbReference>
<gene>
    <name evidence="6" type="primary">yggS</name>
    <name evidence="6" type="ORF">PSEWESI4_00274</name>
</gene>
<dbReference type="CDD" id="cd06824">
    <property type="entry name" value="PLPDE_III_Yggs_like"/>
    <property type="match status" value="1"/>
</dbReference>
<dbReference type="InterPro" id="IPR029066">
    <property type="entry name" value="PLP-binding_barrel"/>
</dbReference>
<dbReference type="Proteomes" id="UP000583387">
    <property type="component" value="Unassembled WGS sequence"/>
</dbReference>
<dbReference type="InterPro" id="IPR011078">
    <property type="entry name" value="PyrdxlP_homeostasis"/>
</dbReference>
<dbReference type="NCBIfam" id="TIGR00044">
    <property type="entry name" value="YggS family pyridoxal phosphate-dependent enzyme"/>
    <property type="match status" value="1"/>
</dbReference>
<evidence type="ECO:0000313" key="6">
    <source>
        <dbReference type="EMBL" id="CAD5106015.1"/>
    </source>
</evidence>